<dbReference type="InterPro" id="IPR001434">
    <property type="entry name" value="OmcB-like_DUF11"/>
</dbReference>
<evidence type="ECO:0000259" key="3">
    <source>
        <dbReference type="Pfam" id="PF01345"/>
    </source>
</evidence>
<evidence type="ECO:0000313" key="4">
    <source>
        <dbReference type="EMBL" id="CAJ65250.1"/>
    </source>
</evidence>
<dbReference type="NCBIfam" id="TIGR01451">
    <property type="entry name" value="B_ant_repeat"/>
    <property type="match status" value="1"/>
</dbReference>
<accession>Q0RBD6</accession>
<dbReference type="KEGG" id="fal:FRAAL6627"/>
<dbReference type="STRING" id="326424.FRAAL6627"/>
<dbReference type="InterPro" id="IPR013783">
    <property type="entry name" value="Ig-like_fold"/>
</dbReference>
<dbReference type="EMBL" id="CT573213">
    <property type="protein sequence ID" value="CAJ65250.1"/>
    <property type="molecule type" value="Genomic_DNA"/>
</dbReference>
<keyword evidence="2" id="KW-1133">Transmembrane helix</keyword>
<dbReference type="InterPro" id="IPR047589">
    <property type="entry name" value="DUF11_rpt"/>
</dbReference>
<dbReference type="Pfam" id="PF01345">
    <property type="entry name" value="DUF11"/>
    <property type="match status" value="1"/>
</dbReference>
<proteinExistence type="predicted"/>
<protein>
    <recommendedName>
        <fullName evidence="3">DUF11 domain-containing protein</fullName>
    </recommendedName>
</protein>
<dbReference type="AlphaFoldDB" id="Q0RBD6"/>
<feature type="region of interest" description="Disordered" evidence="1">
    <location>
        <begin position="235"/>
        <end position="284"/>
    </location>
</feature>
<keyword evidence="5" id="KW-1185">Reference proteome</keyword>
<evidence type="ECO:0000313" key="5">
    <source>
        <dbReference type="Proteomes" id="UP000000657"/>
    </source>
</evidence>
<feature type="compositionally biased region" description="Basic and acidic residues" evidence="1">
    <location>
        <begin position="241"/>
        <end position="251"/>
    </location>
</feature>
<dbReference type="Proteomes" id="UP000000657">
    <property type="component" value="Chromosome"/>
</dbReference>
<evidence type="ECO:0000256" key="1">
    <source>
        <dbReference type="SAM" id="MobiDB-lite"/>
    </source>
</evidence>
<feature type="transmembrane region" description="Helical" evidence="2">
    <location>
        <begin position="209"/>
        <end position="229"/>
    </location>
</feature>
<keyword evidence="2" id="KW-0472">Membrane</keyword>
<dbReference type="Gene3D" id="2.60.40.10">
    <property type="entry name" value="Immunoglobulins"/>
    <property type="match status" value="1"/>
</dbReference>
<evidence type="ECO:0000256" key="2">
    <source>
        <dbReference type="SAM" id="Phobius"/>
    </source>
</evidence>
<keyword evidence="2" id="KW-0812">Transmembrane</keyword>
<organism evidence="4 5">
    <name type="scientific">Frankia alni (strain DSM 45986 / CECT 9034 / ACN14a)</name>
    <dbReference type="NCBI Taxonomy" id="326424"/>
    <lineage>
        <taxon>Bacteria</taxon>
        <taxon>Bacillati</taxon>
        <taxon>Actinomycetota</taxon>
        <taxon>Actinomycetes</taxon>
        <taxon>Frankiales</taxon>
        <taxon>Frankiaceae</taxon>
        <taxon>Frankia</taxon>
    </lineage>
</organism>
<dbReference type="HOGENOM" id="CLU_979176_0_0_11"/>
<name>Q0RBD6_FRAAA</name>
<sequence length="284" mass="29825">MRWRRPDIRKETRPERDEMSIFRFGRVRGRLLLAAALLGSPLVVAGTFVAPPGALADETPSPEHADAAAPDLSVAIDDGHTDVRAGDHLTYTVRIRNIGTVDATDLLVTQTLPAGARFGSADRDGAFRDGTVTWRTDLRSGRNTVFGVRAEVTKPPPGLLRLAAVVCVAAHADSRPIVCAADSDRLPAGGAAAGSAGGGGRGWAGLPGWLLALCGALAAALALGAGLFLRYRRSPRHRRSPGREGRTHQGDHLVAIPGPRSDRNPQGDAGEEAGPSSPDETVRL</sequence>
<dbReference type="eggNOG" id="COG4719">
    <property type="taxonomic scope" value="Bacteria"/>
</dbReference>
<reference evidence="4 5" key="1">
    <citation type="journal article" date="2007" name="Genome Res.">
        <title>Genome characteristics of facultatively symbiotic Frankia sp. strains reflect host range and host plant biogeography.</title>
        <authorList>
            <person name="Normand P."/>
            <person name="Lapierre P."/>
            <person name="Tisa L.S."/>
            <person name="Gogarten J.P."/>
            <person name="Alloisio N."/>
            <person name="Bagnarol E."/>
            <person name="Bassi C.A."/>
            <person name="Berry A.M."/>
            <person name="Bickhart D.M."/>
            <person name="Choisne N."/>
            <person name="Couloux A."/>
            <person name="Cournoyer B."/>
            <person name="Cruveiller S."/>
            <person name="Daubin V."/>
            <person name="Demange N."/>
            <person name="Francino M.P."/>
            <person name="Goltsman E."/>
            <person name="Huang Y."/>
            <person name="Kopp O.R."/>
            <person name="Labarre L."/>
            <person name="Lapidus A."/>
            <person name="Lavire C."/>
            <person name="Marechal J."/>
            <person name="Martinez M."/>
            <person name="Mastronunzio J.E."/>
            <person name="Mullin B.C."/>
            <person name="Niemann J."/>
            <person name="Pujic P."/>
            <person name="Rawnsley T."/>
            <person name="Rouy Z."/>
            <person name="Schenowitz C."/>
            <person name="Sellstedt A."/>
            <person name="Tavares F."/>
            <person name="Tomkins J.P."/>
            <person name="Vallenet D."/>
            <person name="Valverde C."/>
            <person name="Wall L.G."/>
            <person name="Wang Y."/>
            <person name="Medigue C."/>
            <person name="Benson D.R."/>
        </authorList>
    </citation>
    <scope>NUCLEOTIDE SEQUENCE [LARGE SCALE GENOMIC DNA]</scope>
    <source>
        <strain evidence="5">DSM 45986 / CECT 9034 / ACN14a</strain>
    </source>
</reference>
<gene>
    <name evidence="4" type="ordered locus">FRAAL6627</name>
</gene>
<dbReference type="GO" id="GO:0005975">
    <property type="term" value="P:carbohydrate metabolic process"/>
    <property type="evidence" value="ECO:0007669"/>
    <property type="project" value="UniProtKB-ARBA"/>
</dbReference>
<feature type="domain" description="DUF11" evidence="3">
    <location>
        <begin position="71"/>
        <end position="155"/>
    </location>
</feature>